<sequence length="61" mass="6765">MGQVNGAGRSGAFLALDANLELMKKTGQLDVYEYAKTLVNSRPHLIDSVDQYQFIYEALAE</sequence>
<accession>A0A0C2F0Y7</accession>
<dbReference type="InterPro" id="IPR029021">
    <property type="entry name" value="Prot-tyrosine_phosphatase-like"/>
</dbReference>
<dbReference type="InterPro" id="IPR050348">
    <property type="entry name" value="Protein-Tyr_Phosphatase"/>
</dbReference>
<dbReference type="PROSITE" id="PS50055">
    <property type="entry name" value="TYR_PHOSPHATASE_PTP"/>
    <property type="match status" value="1"/>
</dbReference>
<dbReference type="GO" id="GO:0004725">
    <property type="term" value="F:protein tyrosine phosphatase activity"/>
    <property type="evidence" value="ECO:0007669"/>
    <property type="project" value="InterPro"/>
</dbReference>
<dbReference type="Gene3D" id="3.90.190.10">
    <property type="entry name" value="Protein tyrosine phosphatase superfamily"/>
    <property type="match status" value="1"/>
</dbReference>
<dbReference type="PANTHER" id="PTHR19134">
    <property type="entry name" value="RECEPTOR-TYPE TYROSINE-PROTEIN PHOSPHATASE"/>
    <property type="match status" value="1"/>
</dbReference>
<evidence type="ECO:0000259" key="1">
    <source>
        <dbReference type="PROSITE" id="PS50055"/>
    </source>
</evidence>
<feature type="non-terminal residue" evidence="3">
    <location>
        <position position="61"/>
    </location>
</feature>
<evidence type="ECO:0000259" key="2">
    <source>
        <dbReference type="PROSITE" id="PS50056"/>
    </source>
</evidence>
<dbReference type="Proteomes" id="UP000054047">
    <property type="component" value="Unassembled WGS sequence"/>
</dbReference>
<gene>
    <name evidence="4" type="ORF">ANCDUO_18452</name>
    <name evidence="3" type="ORF">ANCDUO_27797</name>
</gene>
<dbReference type="EMBL" id="KN746581">
    <property type="protein sequence ID" value="KIH51462.1"/>
    <property type="molecule type" value="Genomic_DNA"/>
</dbReference>
<evidence type="ECO:0008006" key="6">
    <source>
        <dbReference type="Google" id="ProtNLM"/>
    </source>
</evidence>
<evidence type="ECO:0000313" key="3">
    <source>
        <dbReference type="EMBL" id="KIH42220.1"/>
    </source>
</evidence>
<dbReference type="OrthoDB" id="5822709at2759"/>
<feature type="domain" description="Tyrosine-protein phosphatase" evidence="1">
    <location>
        <begin position="1"/>
        <end position="61"/>
    </location>
</feature>
<dbReference type="InterPro" id="IPR000387">
    <property type="entry name" value="Tyr_Pase_dom"/>
</dbReference>
<dbReference type="PANTHER" id="PTHR19134:SF561">
    <property type="entry name" value="PROTEIN TYROSINE PHOSPHATASE 36E, ISOFORM A"/>
    <property type="match status" value="1"/>
</dbReference>
<reference evidence="3 5" key="1">
    <citation type="submission" date="2013-12" db="EMBL/GenBank/DDBJ databases">
        <title>Draft genome of the parsitic nematode Ancylostoma duodenale.</title>
        <authorList>
            <person name="Mitreva M."/>
        </authorList>
    </citation>
    <scope>NUCLEOTIDE SEQUENCE [LARGE SCALE GENOMIC DNA]</scope>
    <source>
        <strain evidence="3 5">Zhejiang</strain>
    </source>
</reference>
<evidence type="ECO:0000313" key="4">
    <source>
        <dbReference type="EMBL" id="KIH51462.1"/>
    </source>
</evidence>
<proteinExistence type="predicted"/>
<protein>
    <recommendedName>
        <fullName evidence="6">Tyrosine-protein phosphatase domain-containing protein</fullName>
    </recommendedName>
</protein>
<dbReference type="SUPFAM" id="SSF52799">
    <property type="entry name" value="(Phosphotyrosine protein) phosphatases II"/>
    <property type="match status" value="1"/>
</dbReference>
<dbReference type="InterPro" id="IPR000242">
    <property type="entry name" value="PTP_cat"/>
</dbReference>
<organism evidence="3 5">
    <name type="scientific">Ancylostoma duodenale</name>
    <dbReference type="NCBI Taxonomy" id="51022"/>
    <lineage>
        <taxon>Eukaryota</taxon>
        <taxon>Metazoa</taxon>
        <taxon>Ecdysozoa</taxon>
        <taxon>Nematoda</taxon>
        <taxon>Chromadorea</taxon>
        <taxon>Rhabditida</taxon>
        <taxon>Rhabditina</taxon>
        <taxon>Rhabditomorpha</taxon>
        <taxon>Strongyloidea</taxon>
        <taxon>Ancylostomatidae</taxon>
        <taxon>Ancylostomatinae</taxon>
        <taxon>Ancylostoma</taxon>
    </lineage>
</organism>
<dbReference type="EMBL" id="KN796025">
    <property type="protein sequence ID" value="KIH42220.1"/>
    <property type="molecule type" value="Genomic_DNA"/>
</dbReference>
<name>A0A0C2F0Y7_9BILA</name>
<feature type="domain" description="Tyrosine specific protein phosphatases" evidence="2">
    <location>
        <begin position="1"/>
        <end position="53"/>
    </location>
</feature>
<dbReference type="Pfam" id="PF00102">
    <property type="entry name" value="Y_phosphatase"/>
    <property type="match status" value="1"/>
</dbReference>
<keyword evidence="5" id="KW-1185">Reference proteome</keyword>
<evidence type="ECO:0000313" key="5">
    <source>
        <dbReference type="Proteomes" id="UP000054047"/>
    </source>
</evidence>
<dbReference type="AlphaFoldDB" id="A0A0C2F0Y7"/>
<dbReference type="PROSITE" id="PS50056">
    <property type="entry name" value="TYR_PHOSPHATASE_2"/>
    <property type="match status" value="1"/>
</dbReference>